<feature type="compositionally biased region" description="Basic and acidic residues" evidence="1">
    <location>
        <begin position="121"/>
        <end position="133"/>
    </location>
</feature>
<dbReference type="HOGENOM" id="CLU_685594_0_0_1"/>
<dbReference type="Proteomes" id="UP000014760">
    <property type="component" value="Unassembled WGS sequence"/>
</dbReference>
<evidence type="ECO:0000313" key="4">
    <source>
        <dbReference type="Proteomes" id="UP000014760"/>
    </source>
</evidence>
<dbReference type="AlphaFoldDB" id="R7URT7"/>
<reference evidence="3" key="3">
    <citation type="submission" date="2015-06" db="UniProtKB">
        <authorList>
            <consortium name="EnsemblMetazoa"/>
        </authorList>
    </citation>
    <scope>IDENTIFICATION</scope>
</reference>
<reference evidence="2 4" key="2">
    <citation type="journal article" date="2013" name="Nature">
        <title>Insights into bilaterian evolution from three spiralian genomes.</title>
        <authorList>
            <person name="Simakov O."/>
            <person name="Marletaz F."/>
            <person name="Cho S.J."/>
            <person name="Edsinger-Gonzales E."/>
            <person name="Havlak P."/>
            <person name="Hellsten U."/>
            <person name="Kuo D.H."/>
            <person name="Larsson T."/>
            <person name="Lv J."/>
            <person name="Arendt D."/>
            <person name="Savage R."/>
            <person name="Osoegawa K."/>
            <person name="de Jong P."/>
            <person name="Grimwood J."/>
            <person name="Chapman J.A."/>
            <person name="Shapiro H."/>
            <person name="Aerts A."/>
            <person name="Otillar R.P."/>
            <person name="Terry A.Y."/>
            <person name="Boore J.L."/>
            <person name="Grigoriev I.V."/>
            <person name="Lindberg D.R."/>
            <person name="Seaver E.C."/>
            <person name="Weisblat D.A."/>
            <person name="Putnam N.H."/>
            <person name="Rokhsar D.S."/>
        </authorList>
    </citation>
    <scope>NUCLEOTIDE SEQUENCE</scope>
    <source>
        <strain evidence="2 4">I ESC-2004</strain>
    </source>
</reference>
<dbReference type="STRING" id="283909.R7URT7"/>
<name>R7URT7_CAPTE</name>
<dbReference type="EMBL" id="KB300511">
    <property type="protein sequence ID" value="ELU06622.1"/>
    <property type="molecule type" value="Genomic_DNA"/>
</dbReference>
<reference evidence="4" key="1">
    <citation type="submission" date="2012-12" db="EMBL/GenBank/DDBJ databases">
        <authorList>
            <person name="Hellsten U."/>
            <person name="Grimwood J."/>
            <person name="Chapman J.A."/>
            <person name="Shapiro H."/>
            <person name="Aerts A."/>
            <person name="Otillar R.P."/>
            <person name="Terry A.Y."/>
            <person name="Boore J.L."/>
            <person name="Simakov O."/>
            <person name="Marletaz F."/>
            <person name="Cho S.-J."/>
            <person name="Edsinger-Gonzales E."/>
            <person name="Havlak P."/>
            <person name="Kuo D.-H."/>
            <person name="Larsson T."/>
            <person name="Lv J."/>
            <person name="Arendt D."/>
            <person name="Savage R."/>
            <person name="Osoegawa K."/>
            <person name="de Jong P."/>
            <person name="Lindberg D.R."/>
            <person name="Seaver E.C."/>
            <person name="Weisblat D.A."/>
            <person name="Putnam N.H."/>
            <person name="Grigoriev I.V."/>
            <person name="Rokhsar D.S."/>
        </authorList>
    </citation>
    <scope>NUCLEOTIDE SEQUENCE</scope>
    <source>
        <strain evidence="4">I ESC-2004</strain>
    </source>
</reference>
<evidence type="ECO:0000313" key="2">
    <source>
        <dbReference type="EMBL" id="ELU06622.1"/>
    </source>
</evidence>
<feature type="region of interest" description="Disordered" evidence="1">
    <location>
        <begin position="121"/>
        <end position="141"/>
    </location>
</feature>
<accession>R7URT7</accession>
<dbReference type="OMA" id="QFACTIA"/>
<feature type="region of interest" description="Disordered" evidence="1">
    <location>
        <begin position="49"/>
        <end position="75"/>
    </location>
</feature>
<protein>
    <submittedName>
        <fullName evidence="2 3">Uncharacterized protein</fullName>
    </submittedName>
</protein>
<dbReference type="OrthoDB" id="6155563at2759"/>
<organism evidence="2">
    <name type="scientific">Capitella teleta</name>
    <name type="common">Polychaete worm</name>
    <dbReference type="NCBI Taxonomy" id="283909"/>
    <lineage>
        <taxon>Eukaryota</taxon>
        <taxon>Metazoa</taxon>
        <taxon>Spiralia</taxon>
        <taxon>Lophotrochozoa</taxon>
        <taxon>Annelida</taxon>
        <taxon>Polychaeta</taxon>
        <taxon>Sedentaria</taxon>
        <taxon>Scolecida</taxon>
        <taxon>Capitellidae</taxon>
        <taxon>Capitella</taxon>
    </lineage>
</organism>
<evidence type="ECO:0000313" key="3">
    <source>
        <dbReference type="EnsemblMetazoa" id="CapteP189257"/>
    </source>
</evidence>
<feature type="compositionally biased region" description="Polar residues" evidence="1">
    <location>
        <begin position="49"/>
        <end position="66"/>
    </location>
</feature>
<evidence type="ECO:0000256" key="1">
    <source>
        <dbReference type="SAM" id="MobiDB-lite"/>
    </source>
</evidence>
<proteinExistence type="predicted"/>
<keyword evidence="4" id="KW-1185">Reference proteome</keyword>
<dbReference type="EnsemblMetazoa" id="CapteT189257">
    <property type="protein sequence ID" value="CapteP189257"/>
    <property type="gene ID" value="CapteG189257"/>
</dbReference>
<sequence length="402" mass="43665">MEKILREVLIQGIADQEIQMEVLGHSNQNPSFEEALRIIEAKEAGKRSASSLLDSNGAQAMRTSSSYKKDQKSHPDEPCGYFGWIGHGKRSPAKLCKQQCPAYGHRCQKCNIKHHYESVCRRSQKPDGPRQADKTLSSSDTQREGAVFDALCSISSTPMAASPYISLTVSVHPEDFKTLGHLTSLKHRSTSLLTMADTGCQSCLAGMRAIAALGITDKDLIPVSLKMHAANNQGINILGAVALRFHSSNPQGQTVETRQLTYITGSTDTLFLSCEACSALGIISNRFPTVGVAFCAGQDQGAADDDPSAADSTCFCPRRQGPPSLPTCLPCSPTDENRGQLQEFLVNHYRANTFNTCKRQRLPLMDCSPLKLIINPDATPVACHTPIPVPLHWQESVKAGLD</sequence>
<gene>
    <name evidence="2" type="ORF">CAPTEDRAFT_189257</name>
</gene>
<dbReference type="EMBL" id="AMQN01001189">
    <property type="status" value="NOT_ANNOTATED_CDS"/>
    <property type="molecule type" value="Genomic_DNA"/>
</dbReference>